<dbReference type="AlphaFoldDB" id="A0AAN0K1G4"/>
<proteinExistence type="predicted"/>
<feature type="signal peptide" evidence="1">
    <location>
        <begin position="1"/>
        <end position="26"/>
    </location>
</feature>
<feature type="chain" id="PRO_5042866300" evidence="1">
    <location>
        <begin position="27"/>
        <end position="373"/>
    </location>
</feature>
<evidence type="ECO:0000313" key="2">
    <source>
        <dbReference type="EnsemblMetazoa" id="XP_019863108.1"/>
    </source>
</evidence>
<accession>A0AAN0K1G4</accession>
<name>A0AAN0K1G4_AMPQE</name>
<evidence type="ECO:0000256" key="1">
    <source>
        <dbReference type="SAM" id="SignalP"/>
    </source>
</evidence>
<dbReference type="RefSeq" id="XP_019863108.1">
    <property type="nucleotide sequence ID" value="XM_020007549.1"/>
</dbReference>
<reference evidence="3" key="1">
    <citation type="journal article" date="2010" name="Nature">
        <title>The Amphimedon queenslandica genome and the evolution of animal complexity.</title>
        <authorList>
            <person name="Srivastava M."/>
            <person name="Simakov O."/>
            <person name="Chapman J."/>
            <person name="Fahey B."/>
            <person name="Gauthier M.E."/>
            <person name="Mitros T."/>
            <person name="Richards G.S."/>
            <person name="Conaco C."/>
            <person name="Dacre M."/>
            <person name="Hellsten U."/>
            <person name="Larroux C."/>
            <person name="Putnam N.H."/>
            <person name="Stanke M."/>
            <person name="Adamska M."/>
            <person name="Darling A."/>
            <person name="Degnan S.M."/>
            <person name="Oakley T.H."/>
            <person name="Plachetzki D.C."/>
            <person name="Zhai Y."/>
            <person name="Adamski M."/>
            <person name="Calcino A."/>
            <person name="Cummins S.F."/>
            <person name="Goodstein D.M."/>
            <person name="Harris C."/>
            <person name="Jackson D.J."/>
            <person name="Leys S.P."/>
            <person name="Shu S."/>
            <person name="Woodcroft B.J."/>
            <person name="Vervoort M."/>
            <person name="Kosik K.S."/>
            <person name="Manning G."/>
            <person name="Degnan B.M."/>
            <person name="Rokhsar D.S."/>
        </authorList>
    </citation>
    <scope>NUCLEOTIDE SEQUENCE [LARGE SCALE GENOMIC DNA]</scope>
</reference>
<reference evidence="2" key="2">
    <citation type="submission" date="2024-06" db="UniProtKB">
        <authorList>
            <consortium name="EnsemblMetazoa"/>
        </authorList>
    </citation>
    <scope>IDENTIFICATION</scope>
</reference>
<keyword evidence="3" id="KW-1185">Reference proteome</keyword>
<protein>
    <submittedName>
        <fullName evidence="2">Uncharacterized protein</fullName>
    </submittedName>
</protein>
<sequence>MPGTDMFSWSLVLLLLSLACITSCHALTFEFSINHTCGYFITVTFSIMKESQVENQGADKLEYSCSAEIPQNGIVEFNPVHNGSNTDGLFLQWYTNQSACGMNVSDVHVHCENAQQATHCMNYYSESAGTISCLKTNLNLCSSCSISQGTPATRCYTHSANSICPTITQNLSSSFSALNTQYSQSNIPLTVESTATIDSSPAIVTSTTQYSSTSMTHDSSSVVASPFDDFSSSSFADLFSPSPSPTSLYCPPDPLWPLTPAGCDAPLNRTCHYGLFNATRHCNESGNWDPVNCLADKNFEAIVLLASSSPYDALVSLSNNISTIPGIQTVVLLDIIASSNARNATTTEEFGQLLLRTFDQFLKGINVSLYDEE</sequence>
<keyword evidence="1" id="KW-0732">Signal</keyword>
<organism evidence="2 3">
    <name type="scientific">Amphimedon queenslandica</name>
    <name type="common">Sponge</name>
    <dbReference type="NCBI Taxonomy" id="400682"/>
    <lineage>
        <taxon>Eukaryota</taxon>
        <taxon>Metazoa</taxon>
        <taxon>Porifera</taxon>
        <taxon>Demospongiae</taxon>
        <taxon>Heteroscleromorpha</taxon>
        <taxon>Haplosclerida</taxon>
        <taxon>Niphatidae</taxon>
        <taxon>Amphimedon</taxon>
    </lineage>
</organism>
<dbReference type="Proteomes" id="UP000007879">
    <property type="component" value="Unassembled WGS sequence"/>
</dbReference>
<dbReference type="KEGG" id="aqu:109591964"/>
<dbReference type="EnsemblMetazoa" id="XM_020007549.1">
    <property type="protein sequence ID" value="XP_019863108.1"/>
    <property type="gene ID" value="LOC109591964"/>
</dbReference>
<evidence type="ECO:0000313" key="3">
    <source>
        <dbReference type="Proteomes" id="UP000007879"/>
    </source>
</evidence>
<dbReference type="GeneID" id="109591964"/>